<sequence>MIVIGQYSGANNFDVLKFTTSNSINVFAITSNVLEIFDMLGQRSHTAFIEDLVHNV</sequence>
<gene>
    <name evidence="1" type="ORF">MNBD_GAMMA12-2761</name>
</gene>
<reference evidence="1" key="1">
    <citation type="submission" date="2018-06" db="EMBL/GenBank/DDBJ databases">
        <authorList>
            <person name="Zhirakovskaya E."/>
        </authorList>
    </citation>
    <scope>NUCLEOTIDE SEQUENCE</scope>
</reference>
<dbReference type="AlphaFoldDB" id="A0A3B0Y7G3"/>
<name>A0A3B0Y7G3_9ZZZZ</name>
<protein>
    <submittedName>
        <fullName evidence="1">Uncharacterized protein</fullName>
    </submittedName>
</protein>
<dbReference type="EMBL" id="UOFL01000086">
    <property type="protein sequence ID" value="VAW75561.1"/>
    <property type="molecule type" value="Genomic_DNA"/>
</dbReference>
<evidence type="ECO:0000313" key="1">
    <source>
        <dbReference type="EMBL" id="VAW75561.1"/>
    </source>
</evidence>
<proteinExistence type="predicted"/>
<organism evidence="1">
    <name type="scientific">hydrothermal vent metagenome</name>
    <dbReference type="NCBI Taxonomy" id="652676"/>
    <lineage>
        <taxon>unclassified sequences</taxon>
        <taxon>metagenomes</taxon>
        <taxon>ecological metagenomes</taxon>
    </lineage>
</organism>
<accession>A0A3B0Y7G3</accession>